<evidence type="ECO:0000259" key="5">
    <source>
        <dbReference type="SMART" id="SM00093"/>
    </source>
</evidence>
<feature type="chain" id="PRO_5044785995" description="Serpin domain-containing protein" evidence="4">
    <location>
        <begin position="17"/>
        <end position="399"/>
    </location>
</feature>
<name>A0ABD0SAI7_LOXSC</name>
<organism evidence="6 7">
    <name type="scientific">Loxostege sticticalis</name>
    <name type="common">Beet webworm moth</name>
    <dbReference type="NCBI Taxonomy" id="481309"/>
    <lineage>
        <taxon>Eukaryota</taxon>
        <taxon>Metazoa</taxon>
        <taxon>Ecdysozoa</taxon>
        <taxon>Arthropoda</taxon>
        <taxon>Hexapoda</taxon>
        <taxon>Insecta</taxon>
        <taxon>Pterygota</taxon>
        <taxon>Neoptera</taxon>
        <taxon>Endopterygota</taxon>
        <taxon>Lepidoptera</taxon>
        <taxon>Glossata</taxon>
        <taxon>Ditrysia</taxon>
        <taxon>Pyraloidea</taxon>
        <taxon>Crambidae</taxon>
        <taxon>Pyraustinae</taxon>
        <taxon>Loxostege</taxon>
    </lineage>
</organism>
<dbReference type="CDD" id="cd19598">
    <property type="entry name" value="serpin77Ba-like_insects"/>
    <property type="match status" value="1"/>
</dbReference>
<evidence type="ECO:0000313" key="7">
    <source>
        <dbReference type="Proteomes" id="UP001549921"/>
    </source>
</evidence>
<sequence>MLKLVILLLVCACANAAKYNCSANSALLILKRPTYEFSVKLLDRVAQDTDKHFVFSPISTYLQLLALAEGAKGRTLKEIWNVTRHHRLKCFRRKWRYILNRLDAELAIESKRRSLIVLDRLMAIKTPFIREIERLKSMDVLLLNFNYPVKAADSANRVISAATNRVIEEAFTPDDFNSTVLLMADTSYYRSDWNVPFNPVYTSTEPFYSSKGAKEGQVQMMTRIDYFNYAEIPRIEAKVLELPCGSDDRVSMLLFLPLRNYIDDIFYNLQRVRLMSIFNTFKFEKKKLVHVKLPRFKITSDIDNLPELLFDMGVKSVFHPNLANLRGISDYTMYASLMTQIADIEVTEKGVQASAVADFLVAEKDSFEFFANKPFAYMLVDKKTEIILFAGMYTIPGRY</sequence>
<dbReference type="PANTHER" id="PTHR11461">
    <property type="entry name" value="SERINE PROTEASE INHIBITOR, SERPIN"/>
    <property type="match status" value="1"/>
</dbReference>
<feature type="signal peptide" evidence="4">
    <location>
        <begin position="1"/>
        <end position="16"/>
    </location>
</feature>
<dbReference type="SMART" id="SM00093">
    <property type="entry name" value="SERPIN"/>
    <property type="match status" value="1"/>
</dbReference>
<comment type="similarity">
    <text evidence="3">Belongs to the serpin family.</text>
</comment>
<evidence type="ECO:0000256" key="1">
    <source>
        <dbReference type="ARBA" id="ARBA00022690"/>
    </source>
</evidence>
<dbReference type="EMBL" id="JBEDNZ010000025">
    <property type="protein sequence ID" value="KAL0811076.1"/>
    <property type="molecule type" value="Genomic_DNA"/>
</dbReference>
<keyword evidence="2" id="KW-0722">Serine protease inhibitor</keyword>
<dbReference type="PANTHER" id="PTHR11461:SF367">
    <property type="entry name" value="GH21475P-RELATED"/>
    <property type="match status" value="1"/>
</dbReference>
<comment type="caution">
    <text evidence="6">The sequence shown here is derived from an EMBL/GenBank/DDBJ whole genome shotgun (WGS) entry which is preliminary data.</text>
</comment>
<feature type="domain" description="Serpin" evidence="5">
    <location>
        <begin position="39"/>
        <end position="396"/>
    </location>
</feature>
<dbReference type="InterPro" id="IPR042185">
    <property type="entry name" value="Serpin_sf_2"/>
</dbReference>
<accession>A0ABD0SAI7</accession>
<dbReference type="InterPro" id="IPR036186">
    <property type="entry name" value="Serpin_sf"/>
</dbReference>
<evidence type="ECO:0000256" key="4">
    <source>
        <dbReference type="SAM" id="SignalP"/>
    </source>
</evidence>
<dbReference type="Pfam" id="PF00079">
    <property type="entry name" value="Serpin"/>
    <property type="match status" value="1"/>
</dbReference>
<proteinExistence type="inferred from homology"/>
<dbReference type="InterPro" id="IPR023796">
    <property type="entry name" value="Serpin_dom"/>
</dbReference>
<evidence type="ECO:0000256" key="3">
    <source>
        <dbReference type="RuleBase" id="RU000411"/>
    </source>
</evidence>
<dbReference type="SUPFAM" id="SSF56574">
    <property type="entry name" value="Serpins"/>
    <property type="match status" value="1"/>
</dbReference>
<gene>
    <name evidence="6" type="ORF">ABMA28_010347</name>
</gene>
<evidence type="ECO:0000313" key="6">
    <source>
        <dbReference type="EMBL" id="KAL0811076.1"/>
    </source>
</evidence>
<protein>
    <recommendedName>
        <fullName evidence="5">Serpin domain-containing protein</fullName>
    </recommendedName>
</protein>
<dbReference type="GO" id="GO:0004867">
    <property type="term" value="F:serine-type endopeptidase inhibitor activity"/>
    <property type="evidence" value="ECO:0007669"/>
    <property type="project" value="UniProtKB-KW"/>
</dbReference>
<dbReference type="AlphaFoldDB" id="A0ABD0SAI7"/>
<keyword evidence="1" id="KW-0646">Protease inhibitor</keyword>
<dbReference type="Gene3D" id="3.30.497.10">
    <property type="entry name" value="Antithrombin, subunit I, domain 2"/>
    <property type="match status" value="1"/>
</dbReference>
<evidence type="ECO:0000256" key="2">
    <source>
        <dbReference type="ARBA" id="ARBA00022900"/>
    </source>
</evidence>
<dbReference type="Gene3D" id="2.30.39.10">
    <property type="entry name" value="Alpha-1-antitrypsin, domain 1"/>
    <property type="match status" value="1"/>
</dbReference>
<keyword evidence="4" id="KW-0732">Signal</keyword>
<dbReference type="Proteomes" id="UP001549921">
    <property type="component" value="Unassembled WGS sequence"/>
</dbReference>
<dbReference type="InterPro" id="IPR042178">
    <property type="entry name" value="Serpin_sf_1"/>
</dbReference>
<reference evidence="6 7" key="1">
    <citation type="submission" date="2024-06" db="EMBL/GenBank/DDBJ databases">
        <title>A chromosome-level genome assembly of beet webworm, Loxostege sticticalis.</title>
        <authorList>
            <person name="Zhang Y."/>
        </authorList>
    </citation>
    <scope>NUCLEOTIDE SEQUENCE [LARGE SCALE GENOMIC DNA]</scope>
    <source>
        <strain evidence="6">AQ028</strain>
        <tissue evidence="6">Male pupae</tissue>
    </source>
</reference>
<dbReference type="InterPro" id="IPR000215">
    <property type="entry name" value="Serpin_fam"/>
</dbReference>